<organism evidence="1 2">
    <name type="scientific">Chloroflexus islandicus</name>
    <dbReference type="NCBI Taxonomy" id="1707952"/>
    <lineage>
        <taxon>Bacteria</taxon>
        <taxon>Bacillati</taxon>
        <taxon>Chloroflexota</taxon>
        <taxon>Chloroflexia</taxon>
        <taxon>Chloroflexales</taxon>
        <taxon>Chloroflexineae</taxon>
        <taxon>Chloroflexaceae</taxon>
        <taxon>Chloroflexus</taxon>
    </lineage>
</organism>
<dbReference type="AlphaFoldDB" id="A0A178MMD8"/>
<dbReference type="STRING" id="1707952.A6A03_06490"/>
<proteinExistence type="predicted"/>
<protein>
    <submittedName>
        <fullName evidence="1">Uncharacterized protein</fullName>
    </submittedName>
</protein>
<accession>A0A178MMD8</accession>
<reference evidence="1 2" key="1">
    <citation type="submission" date="2016-04" db="EMBL/GenBank/DDBJ databases">
        <title>Chloroflexus islandicus sp. nov., a thermophilic filamentous anoxygenic phototrophic bacterium from geyser Strokkur (Iceland).</title>
        <authorList>
            <person name="Gaisin V.A."/>
            <person name="Kalashnikov A.M."/>
            <person name="Sukhacheva M.V."/>
            <person name="Grouzdev D.S."/>
            <person name="Ivanov T.M."/>
            <person name="Kuznetsov B."/>
            <person name="Gorlenko V.M."/>
        </authorList>
    </citation>
    <scope>NUCLEOTIDE SEQUENCE [LARGE SCALE GENOMIC DNA]</scope>
    <source>
        <strain evidence="2">isl-2</strain>
    </source>
</reference>
<dbReference type="EMBL" id="LWQS01000011">
    <property type="protein sequence ID" value="OAN49703.1"/>
    <property type="molecule type" value="Genomic_DNA"/>
</dbReference>
<dbReference type="Proteomes" id="UP000078287">
    <property type="component" value="Unassembled WGS sequence"/>
</dbReference>
<comment type="caution">
    <text evidence="1">The sequence shown here is derived from an EMBL/GenBank/DDBJ whole genome shotgun (WGS) entry which is preliminary data.</text>
</comment>
<sequence>MRIVCVNWICCLLGLLSSIAIFPAVRAIPDHRVRHGPIFPQSFHLPTTIIRNVIAAVDQNDPLELAAFAAQMESPGSLNLLIAAWQHAHRPASFVLGPYRLPDWPAPGAQLAIPLRFACPHGESRLDVIVTFTVLGWQVSEIRPPV</sequence>
<name>A0A178MMD8_9CHLR</name>
<dbReference type="RefSeq" id="WP_066782416.1">
    <property type="nucleotide sequence ID" value="NZ_LWQS01000011.1"/>
</dbReference>
<evidence type="ECO:0000313" key="2">
    <source>
        <dbReference type="Proteomes" id="UP000078287"/>
    </source>
</evidence>
<dbReference type="OrthoDB" id="165878at2"/>
<evidence type="ECO:0000313" key="1">
    <source>
        <dbReference type="EMBL" id="OAN49703.1"/>
    </source>
</evidence>
<gene>
    <name evidence="1" type="ORF">A6A03_06490</name>
</gene>
<keyword evidence="2" id="KW-1185">Reference proteome</keyword>